<evidence type="ECO:0000256" key="3">
    <source>
        <dbReference type="ARBA" id="ARBA00022475"/>
    </source>
</evidence>
<comment type="caution">
    <text evidence="10">The sequence shown here is derived from an EMBL/GenBank/DDBJ whole genome shotgun (WGS) entry which is preliminary data.</text>
</comment>
<dbReference type="EMBL" id="JACCBX010000007">
    <property type="protein sequence ID" value="NYE06723.1"/>
    <property type="molecule type" value="Genomic_DNA"/>
</dbReference>
<evidence type="ECO:0000259" key="9">
    <source>
        <dbReference type="PROSITE" id="PS51123"/>
    </source>
</evidence>
<feature type="domain" description="OmpA-like" evidence="9">
    <location>
        <begin position="132"/>
        <end position="252"/>
    </location>
</feature>
<evidence type="ECO:0000256" key="1">
    <source>
        <dbReference type="ARBA" id="ARBA00004162"/>
    </source>
</evidence>
<dbReference type="CDD" id="cd07185">
    <property type="entry name" value="OmpA_C-like"/>
    <property type="match status" value="1"/>
</dbReference>
<dbReference type="PROSITE" id="PS51123">
    <property type="entry name" value="OMPA_2"/>
    <property type="match status" value="1"/>
</dbReference>
<evidence type="ECO:0000256" key="8">
    <source>
        <dbReference type="SAM" id="Phobius"/>
    </source>
</evidence>
<feature type="transmembrane region" description="Helical" evidence="8">
    <location>
        <begin position="20"/>
        <end position="40"/>
    </location>
</feature>
<evidence type="ECO:0000256" key="2">
    <source>
        <dbReference type="ARBA" id="ARBA00008914"/>
    </source>
</evidence>
<dbReference type="InterPro" id="IPR025713">
    <property type="entry name" value="MotB-like_N_dom"/>
</dbReference>
<dbReference type="PANTHER" id="PTHR30329:SF21">
    <property type="entry name" value="LIPOPROTEIN YIAD-RELATED"/>
    <property type="match status" value="1"/>
</dbReference>
<dbReference type="Pfam" id="PF00691">
    <property type="entry name" value="OmpA"/>
    <property type="match status" value="1"/>
</dbReference>
<name>A0A852TD52_9BACI</name>
<proteinExistence type="inferred from homology"/>
<gene>
    <name evidence="10" type="ORF">F4694_003503</name>
</gene>
<dbReference type="SUPFAM" id="SSF103088">
    <property type="entry name" value="OmpA-like"/>
    <property type="match status" value="1"/>
</dbReference>
<dbReference type="InterPro" id="IPR050330">
    <property type="entry name" value="Bact_OuterMem_StrucFunc"/>
</dbReference>
<dbReference type="Gene3D" id="3.30.1330.60">
    <property type="entry name" value="OmpA-like domain"/>
    <property type="match status" value="1"/>
</dbReference>
<dbReference type="Proteomes" id="UP000548423">
    <property type="component" value="Unassembled WGS sequence"/>
</dbReference>
<evidence type="ECO:0000256" key="6">
    <source>
        <dbReference type="ARBA" id="ARBA00023136"/>
    </source>
</evidence>
<evidence type="ECO:0000313" key="11">
    <source>
        <dbReference type="Proteomes" id="UP000548423"/>
    </source>
</evidence>
<evidence type="ECO:0000313" key="10">
    <source>
        <dbReference type="EMBL" id="NYE06723.1"/>
    </source>
</evidence>
<dbReference type="PANTHER" id="PTHR30329">
    <property type="entry name" value="STATOR ELEMENT OF FLAGELLAR MOTOR COMPLEX"/>
    <property type="match status" value="1"/>
</dbReference>
<dbReference type="InterPro" id="IPR006665">
    <property type="entry name" value="OmpA-like"/>
</dbReference>
<evidence type="ECO:0000256" key="7">
    <source>
        <dbReference type="PROSITE-ProRule" id="PRU00473"/>
    </source>
</evidence>
<dbReference type="InterPro" id="IPR036737">
    <property type="entry name" value="OmpA-like_sf"/>
</dbReference>
<protein>
    <submittedName>
        <fullName evidence="10">Chemotaxis protein MotB</fullName>
    </submittedName>
</protein>
<reference evidence="11" key="2">
    <citation type="submission" date="2020-08" db="EMBL/GenBank/DDBJ databases">
        <title>The Agave Microbiome: Exploring the role of microbial communities in plant adaptations to desert environments.</title>
        <authorList>
            <person name="Partida-Martinez L.P."/>
        </authorList>
    </citation>
    <scope>NUCLEOTIDE SEQUENCE [LARGE SCALE GENOMIC DNA]</scope>
    <source>
        <strain evidence="11">AT2.8</strain>
    </source>
</reference>
<reference evidence="11" key="1">
    <citation type="submission" date="2020-07" db="EMBL/GenBank/DDBJ databases">
        <authorList>
            <person name="Partida-Martinez L."/>
            <person name="Huntemann M."/>
            <person name="Clum A."/>
            <person name="Wang J."/>
            <person name="Palaniappan K."/>
            <person name="Ritter S."/>
            <person name="Chen I.-M."/>
            <person name="Stamatis D."/>
            <person name="Reddy T."/>
            <person name="O'Malley R."/>
            <person name="Daum C."/>
            <person name="Shapiro N."/>
            <person name="Ivanova N."/>
            <person name="Kyrpides N."/>
            <person name="Woyke T."/>
        </authorList>
    </citation>
    <scope>NUCLEOTIDE SEQUENCE [LARGE SCALE GENOMIC DNA]</scope>
    <source>
        <strain evidence="11">AT2.8</strain>
    </source>
</reference>
<keyword evidence="5 8" id="KW-1133">Transmembrane helix</keyword>
<comment type="similarity">
    <text evidence="2">Belongs to the MotB family.</text>
</comment>
<accession>A0A852TD52</accession>
<sequence length="253" mass="28251">MSRLHKKFEEEHEEHIDESWLIPYADILTLLLALFIVLFASSEIDKTKFRSIMEAFQSELTGTKIESTYSGLSVNQKGELDKDIIIEPAPAKESAPPTNEAEDAELDNLKAQLEKYIAANNLEAVVTLQDTRRGVEIALKDVLLFDSGKAVLKESSFTTLSAIVKLVNTLPNPISIEGHTDNVPIGNAAYTSNWELSSARAVSVLHYFASQSIAENRMQFTGHGEFQPMYPNDTAENRQANRRVNIVILRESK</sequence>
<dbReference type="Pfam" id="PF13677">
    <property type="entry name" value="MotB_plug"/>
    <property type="match status" value="1"/>
</dbReference>
<keyword evidence="3" id="KW-1003">Cell membrane</keyword>
<organism evidence="10 11">
    <name type="scientific">Neobacillus niacini</name>
    <dbReference type="NCBI Taxonomy" id="86668"/>
    <lineage>
        <taxon>Bacteria</taxon>
        <taxon>Bacillati</taxon>
        <taxon>Bacillota</taxon>
        <taxon>Bacilli</taxon>
        <taxon>Bacillales</taxon>
        <taxon>Bacillaceae</taxon>
        <taxon>Neobacillus</taxon>
    </lineage>
</organism>
<comment type="subcellular location">
    <subcellularLocation>
        <location evidence="1">Cell membrane</location>
        <topology evidence="1">Single-pass membrane protein</topology>
    </subcellularLocation>
</comment>
<dbReference type="GO" id="GO:0005886">
    <property type="term" value="C:plasma membrane"/>
    <property type="evidence" value="ECO:0007669"/>
    <property type="project" value="UniProtKB-SubCell"/>
</dbReference>
<evidence type="ECO:0000256" key="5">
    <source>
        <dbReference type="ARBA" id="ARBA00022989"/>
    </source>
</evidence>
<keyword evidence="4 8" id="KW-0812">Transmembrane</keyword>
<evidence type="ECO:0000256" key="4">
    <source>
        <dbReference type="ARBA" id="ARBA00022692"/>
    </source>
</evidence>
<dbReference type="AlphaFoldDB" id="A0A852TD52"/>
<keyword evidence="6 7" id="KW-0472">Membrane</keyword>